<feature type="compositionally biased region" description="Polar residues" evidence="1">
    <location>
        <begin position="1"/>
        <end position="10"/>
    </location>
</feature>
<reference evidence="2 3" key="1">
    <citation type="submission" date="2021-06" db="EMBL/GenBank/DDBJ databases">
        <title>Caerostris extrusa draft genome.</title>
        <authorList>
            <person name="Kono N."/>
            <person name="Arakawa K."/>
        </authorList>
    </citation>
    <scope>NUCLEOTIDE SEQUENCE [LARGE SCALE GENOMIC DNA]</scope>
</reference>
<keyword evidence="3" id="KW-1185">Reference proteome</keyword>
<name>A0AAV4R8V9_CAEEX</name>
<gene>
    <name evidence="2" type="ORF">CEXT_329371</name>
</gene>
<dbReference type="EMBL" id="BPLR01007413">
    <property type="protein sequence ID" value="GIY16766.1"/>
    <property type="molecule type" value="Genomic_DNA"/>
</dbReference>
<proteinExistence type="predicted"/>
<accession>A0AAV4R8V9</accession>
<evidence type="ECO:0000313" key="2">
    <source>
        <dbReference type="EMBL" id="GIY16766.1"/>
    </source>
</evidence>
<dbReference type="Proteomes" id="UP001054945">
    <property type="component" value="Unassembled WGS sequence"/>
</dbReference>
<sequence>MKSDESNPIQTLLKKLQTDEKSSRKREKYRVNQRVKVWKQGKRKEELPRLIPDAATFQLLVLRLQDAITDACHHPLRMRRALFLAKRVGNSFGIFGTVVTSLRMDFSSLLESG</sequence>
<comment type="caution">
    <text evidence="2">The sequence shown here is derived from an EMBL/GenBank/DDBJ whole genome shotgun (WGS) entry which is preliminary data.</text>
</comment>
<evidence type="ECO:0000256" key="1">
    <source>
        <dbReference type="SAM" id="MobiDB-lite"/>
    </source>
</evidence>
<organism evidence="2 3">
    <name type="scientific">Caerostris extrusa</name>
    <name type="common">Bark spider</name>
    <name type="synonym">Caerostris bankana</name>
    <dbReference type="NCBI Taxonomy" id="172846"/>
    <lineage>
        <taxon>Eukaryota</taxon>
        <taxon>Metazoa</taxon>
        <taxon>Ecdysozoa</taxon>
        <taxon>Arthropoda</taxon>
        <taxon>Chelicerata</taxon>
        <taxon>Arachnida</taxon>
        <taxon>Araneae</taxon>
        <taxon>Araneomorphae</taxon>
        <taxon>Entelegynae</taxon>
        <taxon>Araneoidea</taxon>
        <taxon>Araneidae</taxon>
        <taxon>Caerostris</taxon>
    </lineage>
</organism>
<dbReference type="AlphaFoldDB" id="A0AAV4R8V9"/>
<protein>
    <submittedName>
        <fullName evidence="2">Uncharacterized protein</fullName>
    </submittedName>
</protein>
<evidence type="ECO:0000313" key="3">
    <source>
        <dbReference type="Proteomes" id="UP001054945"/>
    </source>
</evidence>
<feature type="region of interest" description="Disordered" evidence="1">
    <location>
        <begin position="1"/>
        <end position="26"/>
    </location>
</feature>